<accession>A0ABY8LUD3</accession>
<protein>
    <submittedName>
        <fullName evidence="3">HAD family acid phosphatase</fullName>
    </submittedName>
</protein>
<dbReference type="Gene3D" id="3.40.50.1000">
    <property type="entry name" value="HAD superfamily/HAD-like"/>
    <property type="match status" value="1"/>
</dbReference>
<dbReference type="InterPro" id="IPR006423">
    <property type="entry name" value="Lipo_e_P4"/>
</dbReference>
<proteinExistence type="predicted"/>
<sequence>MKKRKLFIPLLGATTVVASVGTVISCQQPQNSESQAVVDNLRWNSGVWNTVSAEKDAMTINLYNAAKKQFDEMIKQTDILELDKVKVENDKVVVSNTSDNKSIPVVFMDIDETVLNNFAFQNYLVLNKDVYNSKNWNAFIQDKKAIKIAGAIEFIKYVYSKGGVVMYNSNREQENQLVPTRENLISEGLDAKYLPDWVFWMQGVDLSKTEAPWKHIKKDSNGKRIKSEKEERMNLVNEKTWDLSEYNGSGNKISFKTVMRVGDNFDDFNDIASGKKLNPERNKVLNDTGKLFGNFDISVKGVKYKKNENGQVIKEDETWSESYVLIGGNSSYGGWESGLAQNFYGIGADKQVEALTNALKTNLWIPKTPVK</sequence>
<reference evidence="3" key="1">
    <citation type="submission" date="2023-04" db="EMBL/GenBank/DDBJ databases">
        <title>Completed genome of Mycoplasma lagogenitalium type strain 12MS.</title>
        <authorList>
            <person name="Spergser J."/>
        </authorList>
    </citation>
    <scope>NUCLEOTIDE SEQUENCE</scope>
    <source>
        <strain evidence="3">12MS</strain>
    </source>
</reference>
<dbReference type="SFLD" id="SFLDS00003">
    <property type="entry name" value="Haloacid_Dehalogenase"/>
    <property type="match status" value="1"/>
</dbReference>
<organism evidence="3 4">
    <name type="scientific">Mesomycoplasma lagogenitalium</name>
    <dbReference type="NCBI Taxonomy" id="171286"/>
    <lineage>
        <taxon>Bacteria</taxon>
        <taxon>Bacillati</taxon>
        <taxon>Mycoplasmatota</taxon>
        <taxon>Mycoplasmoidales</taxon>
        <taxon>Metamycoplasmataceae</taxon>
        <taxon>Mesomycoplasma</taxon>
    </lineage>
</organism>
<dbReference type="EMBL" id="CP122979">
    <property type="protein sequence ID" value="WGI36848.1"/>
    <property type="molecule type" value="Genomic_DNA"/>
</dbReference>
<dbReference type="RefSeq" id="WP_280102151.1">
    <property type="nucleotide sequence ID" value="NZ_CP122979.1"/>
</dbReference>
<evidence type="ECO:0000256" key="2">
    <source>
        <dbReference type="SAM" id="SignalP"/>
    </source>
</evidence>
<dbReference type="PROSITE" id="PS51257">
    <property type="entry name" value="PROKAR_LIPOPROTEIN"/>
    <property type="match status" value="1"/>
</dbReference>
<dbReference type="Pfam" id="PF03767">
    <property type="entry name" value="Acid_phosphat_B"/>
    <property type="match status" value="1"/>
</dbReference>
<dbReference type="Proteomes" id="UP001179842">
    <property type="component" value="Chromosome"/>
</dbReference>
<evidence type="ECO:0000313" key="3">
    <source>
        <dbReference type="EMBL" id="WGI36848.1"/>
    </source>
</evidence>
<dbReference type="InterPro" id="IPR023214">
    <property type="entry name" value="HAD_sf"/>
</dbReference>
<evidence type="ECO:0000313" key="4">
    <source>
        <dbReference type="Proteomes" id="UP001179842"/>
    </source>
</evidence>
<keyword evidence="1 2" id="KW-0732">Signal</keyword>
<dbReference type="InterPro" id="IPR036412">
    <property type="entry name" value="HAD-like_sf"/>
</dbReference>
<dbReference type="InterPro" id="IPR005519">
    <property type="entry name" value="Acid_phosphat_B-like"/>
</dbReference>
<feature type="chain" id="PRO_5046292498" evidence="2">
    <location>
        <begin position="19"/>
        <end position="371"/>
    </location>
</feature>
<dbReference type="SFLD" id="SFLDG01125">
    <property type="entry name" value="C1.1:_Acid_Phosphatase_Like"/>
    <property type="match status" value="1"/>
</dbReference>
<gene>
    <name evidence="3" type="ORF">QEG99_01015</name>
</gene>
<feature type="signal peptide" evidence="2">
    <location>
        <begin position="1"/>
        <end position="18"/>
    </location>
</feature>
<keyword evidence="4" id="KW-1185">Reference proteome</keyword>
<dbReference type="SUPFAM" id="SSF56784">
    <property type="entry name" value="HAD-like"/>
    <property type="match status" value="1"/>
</dbReference>
<evidence type="ECO:0000256" key="1">
    <source>
        <dbReference type="ARBA" id="ARBA00022729"/>
    </source>
</evidence>
<name>A0ABY8LUD3_9BACT</name>